<dbReference type="EMBL" id="RTJF01000009">
    <property type="protein sequence ID" value="MJL93145.1"/>
    <property type="molecule type" value="Genomic_DNA"/>
</dbReference>
<dbReference type="Proteomes" id="UP000885382">
    <property type="component" value="Unassembled WGS sequence"/>
</dbReference>
<dbReference type="AlphaFoldDB" id="A0A3R0MFW6"/>
<accession>A0A3R0MFW6</accession>
<protein>
    <submittedName>
        <fullName evidence="1">Uncharacterized protein</fullName>
    </submittedName>
</protein>
<sequence length="62" mass="7532">MNKQQQNSEPHHMRFRRRYFENGRYAGKAKSVSTIRHYSLDQFSFNNIFLQECNEVFCLLKS</sequence>
<evidence type="ECO:0000313" key="1">
    <source>
        <dbReference type="EMBL" id="MJL93145.1"/>
    </source>
</evidence>
<proteinExistence type="predicted"/>
<name>A0A3R0MFW6_ECOLX</name>
<comment type="caution">
    <text evidence="1">The sequence shown here is derived from an EMBL/GenBank/DDBJ whole genome shotgun (WGS) entry which is preliminary data.</text>
</comment>
<organism evidence="1">
    <name type="scientific">Escherichia coli</name>
    <dbReference type="NCBI Taxonomy" id="562"/>
    <lineage>
        <taxon>Bacteria</taxon>
        <taxon>Pseudomonadati</taxon>
        <taxon>Pseudomonadota</taxon>
        <taxon>Gammaproteobacteria</taxon>
        <taxon>Enterobacterales</taxon>
        <taxon>Enterobacteriaceae</taxon>
        <taxon>Escherichia</taxon>
    </lineage>
</organism>
<gene>
    <name evidence="1" type="ORF">DNX30_10300</name>
</gene>
<reference evidence="1" key="1">
    <citation type="submission" date="2018-06" db="EMBL/GenBank/DDBJ databases">
        <authorList>
            <person name="Ashton P.M."/>
            <person name="Dallman T."/>
            <person name="Nair S."/>
            <person name="De Pinna E."/>
            <person name="Peters T."/>
            <person name="Grant K."/>
        </authorList>
    </citation>
    <scope>NUCLEOTIDE SEQUENCE [LARGE SCALE GENOMIC DNA]</scope>
    <source>
        <strain evidence="1">462023</strain>
    </source>
</reference>